<sequence length="124" mass="13639">MQALQTKRWITTLVLTVLWQLMTVSIVQAGHCNQGQMLLNVASHHASCQACEPQLKPINSPFNKTSSIDNHCSDCSACVTSNTTGLINQPPLHRLPASIPNYSTLTVQLTEAIPERLLRPPIHC</sequence>
<gene>
    <name evidence="1" type="ORF">ORQ98_18170</name>
</gene>
<evidence type="ECO:0000313" key="2">
    <source>
        <dbReference type="Proteomes" id="UP001528823"/>
    </source>
</evidence>
<dbReference type="Proteomes" id="UP001528823">
    <property type="component" value="Unassembled WGS sequence"/>
</dbReference>
<keyword evidence="2" id="KW-1185">Reference proteome</keyword>
<dbReference type="EMBL" id="JAPMOU010000025">
    <property type="protein sequence ID" value="MDE1463882.1"/>
    <property type="molecule type" value="Genomic_DNA"/>
</dbReference>
<proteinExistence type="predicted"/>
<accession>A0ABT5UBY3</accession>
<dbReference type="RefSeq" id="WP_274690216.1">
    <property type="nucleotide sequence ID" value="NZ_JAPMOU010000025.1"/>
</dbReference>
<name>A0ABT5UBY3_9GAMM</name>
<comment type="caution">
    <text evidence="1">The sequence shown here is derived from an EMBL/GenBank/DDBJ whole genome shotgun (WGS) entry which is preliminary data.</text>
</comment>
<organism evidence="1 2">
    <name type="scientific">Spartinivicinus poritis</name>
    <dbReference type="NCBI Taxonomy" id="2994640"/>
    <lineage>
        <taxon>Bacteria</taxon>
        <taxon>Pseudomonadati</taxon>
        <taxon>Pseudomonadota</taxon>
        <taxon>Gammaproteobacteria</taxon>
        <taxon>Oceanospirillales</taxon>
        <taxon>Zooshikellaceae</taxon>
        <taxon>Spartinivicinus</taxon>
    </lineage>
</organism>
<evidence type="ECO:0000313" key="1">
    <source>
        <dbReference type="EMBL" id="MDE1463882.1"/>
    </source>
</evidence>
<protein>
    <submittedName>
        <fullName evidence="1">Uncharacterized protein</fullName>
    </submittedName>
</protein>
<reference evidence="1 2" key="1">
    <citation type="submission" date="2022-11" db="EMBL/GenBank/DDBJ databases">
        <title>Spartinivicinus poritis sp. nov., isolated from scleractinian coral Porites lutea.</title>
        <authorList>
            <person name="Zhang G."/>
            <person name="Cai L."/>
            <person name="Wei Q."/>
        </authorList>
    </citation>
    <scope>NUCLEOTIDE SEQUENCE [LARGE SCALE GENOMIC DNA]</scope>
    <source>
        <strain evidence="1 2">A2-2</strain>
    </source>
</reference>